<feature type="region of interest" description="Disordered" evidence="10">
    <location>
        <begin position="394"/>
        <end position="414"/>
    </location>
</feature>
<dbReference type="SUPFAM" id="SSF47661">
    <property type="entry name" value="t-snare proteins"/>
    <property type="match status" value="1"/>
</dbReference>
<dbReference type="InterPro" id="IPR006012">
    <property type="entry name" value="Syntaxin/epimorphin_CS"/>
</dbReference>
<dbReference type="PANTHER" id="PTHR19957">
    <property type="entry name" value="SYNTAXIN"/>
    <property type="match status" value="1"/>
</dbReference>
<dbReference type="PROSITE" id="PS50192">
    <property type="entry name" value="T_SNARE"/>
    <property type="match status" value="1"/>
</dbReference>
<keyword evidence="4 11" id="KW-0812">Transmembrane</keyword>
<comment type="similarity">
    <text evidence="2">Belongs to the syntaxin family.</text>
</comment>
<name>A0A0G4I3Z7_9ALVE</name>
<dbReference type="GO" id="GO:0006886">
    <property type="term" value="P:intracellular protein transport"/>
    <property type="evidence" value="ECO:0007669"/>
    <property type="project" value="InterPro"/>
</dbReference>
<dbReference type="Gene3D" id="1.20.58.70">
    <property type="match status" value="1"/>
</dbReference>
<protein>
    <recommendedName>
        <fullName evidence="12">t-SNARE coiled-coil homology domain-containing protein</fullName>
    </recommendedName>
</protein>
<keyword evidence="6 11" id="KW-1133">Transmembrane helix</keyword>
<dbReference type="GO" id="GO:0048278">
    <property type="term" value="P:vesicle docking"/>
    <property type="evidence" value="ECO:0007669"/>
    <property type="project" value="TreeGrafter"/>
</dbReference>
<keyword evidence="7" id="KW-0333">Golgi apparatus</keyword>
<feature type="compositionally biased region" description="Polar residues" evidence="10">
    <location>
        <begin position="472"/>
        <end position="482"/>
    </location>
</feature>
<evidence type="ECO:0000256" key="8">
    <source>
        <dbReference type="ARBA" id="ARBA00023054"/>
    </source>
</evidence>
<comment type="subcellular location">
    <subcellularLocation>
        <location evidence="1">Golgi apparatus membrane</location>
        <topology evidence="1">Single-pass type IV membrane protein</topology>
    </subcellularLocation>
</comment>
<evidence type="ECO:0000256" key="3">
    <source>
        <dbReference type="ARBA" id="ARBA00022448"/>
    </source>
</evidence>
<dbReference type="PhylomeDB" id="A0A0G4I3Z7"/>
<evidence type="ECO:0000256" key="7">
    <source>
        <dbReference type="ARBA" id="ARBA00023034"/>
    </source>
</evidence>
<accession>A0A0G4I3Z7</accession>
<dbReference type="PANTHER" id="PTHR19957:SF83">
    <property type="entry name" value="SYNTAXIN-16"/>
    <property type="match status" value="1"/>
</dbReference>
<feature type="compositionally biased region" description="Low complexity" evidence="10">
    <location>
        <begin position="394"/>
        <end position="406"/>
    </location>
</feature>
<dbReference type="Pfam" id="PF05739">
    <property type="entry name" value="SNARE"/>
    <property type="match status" value="1"/>
</dbReference>
<feature type="domain" description="T-SNARE coiled-coil homology" evidence="12">
    <location>
        <begin position="222"/>
        <end position="284"/>
    </location>
</feature>
<evidence type="ECO:0000256" key="10">
    <source>
        <dbReference type="SAM" id="MobiDB-lite"/>
    </source>
</evidence>
<dbReference type="SMART" id="SM00397">
    <property type="entry name" value="t_SNARE"/>
    <property type="match status" value="1"/>
</dbReference>
<evidence type="ECO:0000256" key="1">
    <source>
        <dbReference type="ARBA" id="ARBA00004409"/>
    </source>
</evidence>
<proteinExistence type="inferred from homology"/>
<dbReference type="GO" id="GO:0000139">
    <property type="term" value="C:Golgi membrane"/>
    <property type="evidence" value="ECO:0007669"/>
    <property type="project" value="UniProtKB-SubCell"/>
</dbReference>
<evidence type="ECO:0000256" key="9">
    <source>
        <dbReference type="ARBA" id="ARBA00023136"/>
    </source>
</evidence>
<evidence type="ECO:0000256" key="4">
    <source>
        <dbReference type="ARBA" id="ARBA00022692"/>
    </source>
</evidence>
<keyword evidence="5" id="KW-0653">Protein transport</keyword>
<dbReference type="CDD" id="cd15845">
    <property type="entry name" value="SNARE_syntaxin16"/>
    <property type="match status" value="1"/>
</dbReference>
<feature type="transmembrane region" description="Helical" evidence="11">
    <location>
        <begin position="293"/>
        <end position="313"/>
    </location>
</feature>
<dbReference type="VEuPathDB" id="CryptoDB:Cvel_10755"/>
<dbReference type="AlphaFoldDB" id="A0A0G4I3Z7"/>
<evidence type="ECO:0000256" key="5">
    <source>
        <dbReference type="ARBA" id="ARBA00022927"/>
    </source>
</evidence>
<dbReference type="GO" id="GO:0031201">
    <property type="term" value="C:SNARE complex"/>
    <property type="evidence" value="ECO:0007669"/>
    <property type="project" value="TreeGrafter"/>
</dbReference>
<dbReference type="InterPro" id="IPR010989">
    <property type="entry name" value="SNARE"/>
</dbReference>
<keyword evidence="9 11" id="KW-0472">Membrane</keyword>
<feature type="compositionally biased region" description="Basic and acidic residues" evidence="10">
    <location>
        <begin position="442"/>
        <end position="454"/>
    </location>
</feature>
<dbReference type="EMBL" id="CDMZ01005007">
    <property type="protein sequence ID" value="CEM51640.1"/>
    <property type="molecule type" value="Genomic_DNA"/>
</dbReference>
<feature type="region of interest" description="Disordered" evidence="10">
    <location>
        <begin position="432"/>
        <end position="497"/>
    </location>
</feature>
<keyword evidence="3" id="KW-0813">Transport</keyword>
<dbReference type="GO" id="GO:0000149">
    <property type="term" value="F:SNARE binding"/>
    <property type="evidence" value="ECO:0007669"/>
    <property type="project" value="TreeGrafter"/>
</dbReference>
<reference evidence="13" key="1">
    <citation type="submission" date="2014-11" db="EMBL/GenBank/DDBJ databases">
        <authorList>
            <person name="Otto D Thomas"/>
            <person name="Naeem Raeece"/>
        </authorList>
    </citation>
    <scope>NUCLEOTIDE SEQUENCE</scope>
</reference>
<dbReference type="PROSITE" id="PS00914">
    <property type="entry name" value="SYNTAXIN"/>
    <property type="match status" value="1"/>
</dbReference>
<dbReference type="GO" id="GO:0006906">
    <property type="term" value="P:vesicle fusion"/>
    <property type="evidence" value="ECO:0007669"/>
    <property type="project" value="TreeGrafter"/>
</dbReference>
<keyword evidence="8" id="KW-0175">Coiled coil</keyword>
<organism evidence="13">
    <name type="scientific">Chromera velia CCMP2878</name>
    <dbReference type="NCBI Taxonomy" id="1169474"/>
    <lineage>
        <taxon>Eukaryota</taxon>
        <taxon>Sar</taxon>
        <taxon>Alveolata</taxon>
        <taxon>Colpodellida</taxon>
        <taxon>Chromeraceae</taxon>
        <taxon>Chromera</taxon>
    </lineage>
</organism>
<evidence type="ECO:0000259" key="12">
    <source>
        <dbReference type="PROSITE" id="PS50192"/>
    </source>
</evidence>
<gene>
    <name evidence="13" type="ORF">Cvel_10755</name>
</gene>
<dbReference type="GO" id="GO:0005484">
    <property type="term" value="F:SNAP receptor activity"/>
    <property type="evidence" value="ECO:0007669"/>
    <property type="project" value="InterPro"/>
</dbReference>
<dbReference type="InterPro" id="IPR045242">
    <property type="entry name" value="Syntaxin"/>
</dbReference>
<evidence type="ECO:0000313" key="13">
    <source>
        <dbReference type="EMBL" id="CEM51640.1"/>
    </source>
</evidence>
<dbReference type="InterPro" id="IPR000727">
    <property type="entry name" value="T_SNARE_dom"/>
</dbReference>
<evidence type="ECO:0000256" key="11">
    <source>
        <dbReference type="SAM" id="Phobius"/>
    </source>
</evidence>
<sequence>MVCGPSRDLTRLFNKFREETKNKKNRFGYSLLGGTPPGAAAGGSHDGHQRLLASGTGVVDVEGAEIEMSSLPPIWADLIKDAQDDVKKIEEKLKALQKAQQRRLLKVFSEESKTKKNEIDMITEQVQNLFRRCESRVQQVSSRGIPAEQQTEAEIRMRRNAQRAVASDLQRLTGQYKRIQRDFAAELEKRQGGGDFFSKKTENLVDDDVFTDHQMQELEHWETEVDTRNEEISRIAKSVQELAEIFKEVAVLVIDQGTILDRIDYNIEEAVTQTEQAAVQIQRAEQHQKSGRVMKCITVLIICISVMIVILFMKHASRTTTKTVYVEKTSGSDNGNPSRLRLMVSDLNKEGVRSFNGENVKSFWFNFLPLTGSAPASGVTEALNATEGDLGMYSPQVPSLPSPSSSGTRSDADVLFPPSLFDKEEAGTHLPTSAASFSEARAPQEEARVHEGRGEGFPNDVELLLEGKKMRNSLSLPQTGKNDGQEQKQTEVQMVAR</sequence>
<evidence type="ECO:0000256" key="6">
    <source>
        <dbReference type="ARBA" id="ARBA00022989"/>
    </source>
</evidence>
<evidence type="ECO:0000256" key="2">
    <source>
        <dbReference type="ARBA" id="ARBA00009063"/>
    </source>
</evidence>